<comment type="similarity">
    <text evidence="1">Belongs to the RelE toxin family.</text>
</comment>
<dbReference type="PANTHER" id="PTHR35601:SF1">
    <property type="entry name" value="TOXIN RELE"/>
    <property type="match status" value="1"/>
</dbReference>
<evidence type="ECO:0000313" key="3">
    <source>
        <dbReference type="EMBL" id="HDX32795.1"/>
    </source>
</evidence>
<dbReference type="InterPro" id="IPR007712">
    <property type="entry name" value="RelE/ParE_toxin"/>
</dbReference>
<dbReference type="Gene3D" id="3.30.2310.20">
    <property type="entry name" value="RelE-like"/>
    <property type="match status" value="1"/>
</dbReference>
<dbReference type="PANTHER" id="PTHR35601">
    <property type="entry name" value="TOXIN RELE"/>
    <property type="match status" value="1"/>
</dbReference>
<accession>A0A7C1FUP4</accession>
<name>A0A7C1FUP4_9CHLR</name>
<protein>
    <submittedName>
        <fullName evidence="3">Type II toxin-antitoxin system RelE/ParE family toxin</fullName>
    </submittedName>
</protein>
<comment type="caution">
    <text evidence="3">The sequence shown here is derived from an EMBL/GenBank/DDBJ whole genome shotgun (WGS) entry which is preliminary data.</text>
</comment>
<evidence type="ECO:0000256" key="1">
    <source>
        <dbReference type="ARBA" id="ARBA00006226"/>
    </source>
</evidence>
<dbReference type="InterPro" id="IPR035093">
    <property type="entry name" value="RelE/ParE_toxin_dom_sf"/>
</dbReference>
<reference evidence="3" key="1">
    <citation type="journal article" date="2020" name="mSystems">
        <title>Genome- and Community-Level Interaction Insights into Carbon Utilization and Element Cycling Functions of Hydrothermarchaeota in Hydrothermal Sediment.</title>
        <authorList>
            <person name="Zhou Z."/>
            <person name="Liu Y."/>
            <person name="Xu W."/>
            <person name="Pan J."/>
            <person name="Luo Z.H."/>
            <person name="Li M."/>
        </authorList>
    </citation>
    <scope>NUCLEOTIDE SEQUENCE [LARGE SCALE GENOMIC DNA]</scope>
    <source>
        <strain evidence="3">SpSt-289</strain>
    </source>
</reference>
<dbReference type="SUPFAM" id="SSF143011">
    <property type="entry name" value="RelE-like"/>
    <property type="match status" value="1"/>
</dbReference>
<evidence type="ECO:0000256" key="2">
    <source>
        <dbReference type="ARBA" id="ARBA00022649"/>
    </source>
</evidence>
<proteinExistence type="inferred from homology"/>
<dbReference type="Pfam" id="PF05016">
    <property type="entry name" value="ParE_toxin"/>
    <property type="match status" value="1"/>
</dbReference>
<dbReference type="AlphaFoldDB" id="A0A7C1FUP4"/>
<dbReference type="NCBIfam" id="TIGR02385">
    <property type="entry name" value="RelE_StbE"/>
    <property type="match status" value="1"/>
</dbReference>
<organism evidence="3">
    <name type="scientific">Caldilinea aerophila</name>
    <dbReference type="NCBI Taxonomy" id="133453"/>
    <lineage>
        <taxon>Bacteria</taxon>
        <taxon>Bacillati</taxon>
        <taxon>Chloroflexota</taxon>
        <taxon>Caldilineae</taxon>
        <taxon>Caldilineales</taxon>
        <taxon>Caldilineaceae</taxon>
        <taxon>Caldilinea</taxon>
    </lineage>
</organism>
<keyword evidence="2" id="KW-1277">Toxin-antitoxin system</keyword>
<sequence length="88" mass="10556">MKAFIVILTPEAQRDILRLDVGVQTRILNRIEWMGENVELIRHQALQGDEWHGCFKYRVGDYRIIYQMDRSTNKLIILKVGHRREVYE</sequence>
<gene>
    <name evidence="3" type="ORF">ENQ20_15105</name>
</gene>
<dbReference type="EMBL" id="DSMG01000159">
    <property type="protein sequence ID" value="HDX32795.1"/>
    <property type="molecule type" value="Genomic_DNA"/>
</dbReference>